<protein>
    <submittedName>
        <fullName evidence="1">Uncharacterized protein</fullName>
    </submittedName>
</protein>
<dbReference type="AlphaFoldDB" id="Q0ZKD6"/>
<geneLocation type="plasmid" evidence="1">
    <name>pLEW279a</name>
</geneLocation>
<name>Q0ZKD6_9CORY</name>
<evidence type="ECO:0000313" key="1">
    <source>
        <dbReference type="EMBL" id="ABG49338.1"/>
    </source>
</evidence>
<proteinExistence type="predicted"/>
<dbReference type="EMBL" id="DQ390458">
    <property type="protein sequence ID" value="ABG49338.1"/>
    <property type="molecule type" value="Genomic_DNA"/>
</dbReference>
<accession>Q0ZKD6</accession>
<reference evidence="1" key="1">
    <citation type="journal article" date="2006" name="Appl. Environ. Microbiol.">
        <title>Facile recovery of individual high-molecular-weight, low-copy-number natural plasmids for genomic sequencing.</title>
        <authorList>
            <person name="Williams L.E."/>
            <person name="Detter C."/>
            <person name="Barry K."/>
            <person name="Lapidus A."/>
            <person name="Summers A.O."/>
        </authorList>
    </citation>
    <scope>NUCLEOTIDE SEQUENCE</scope>
    <source>
        <strain evidence="1">L2-79-05</strain>
        <plasmid evidence="1">pLEW279a</plasmid>
    </source>
</reference>
<organism evidence="1">
    <name type="scientific">Corynebacterium sp. L2-79-05</name>
    <dbReference type="NCBI Taxonomy" id="373068"/>
    <lineage>
        <taxon>Bacteria</taxon>
        <taxon>Bacillati</taxon>
        <taxon>Actinomycetota</taxon>
        <taxon>Actinomycetes</taxon>
        <taxon>Mycobacteriales</taxon>
        <taxon>Corynebacteriaceae</taxon>
        <taxon>Corynebacterium</taxon>
    </lineage>
</organism>
<keyword evidence="1" id="KW-0614">Plasmid</keyword>
<sequence>MALILDTDDEIFIAADAADMAKQLVGLLYGG</sequence>